<comment type="caution">
    <text evidence="1">The sequence shown here is derived from an EMBL/GenBank/DDBJ whole genome shotgun (WGS) entry which is preliminary data.</text>
</comment>
<dbReference type="Gramene" id="PRQ49051">
    <property type="protein sequence ID" value="PRQ49051"/>
    <property type="gene ID" value="RchiOBHm_Chr2g0117611"/>
</dbReference>
<dbReference type="AlphaFoldDB" id="A0A2P6RRN2"/>
<evidence type="ECO:0000313" key="1">
    <source>
        <dbReference type="EMBL" id="PRQ49051.1"/>
    </source>
</evidence>
<accession>A0A2P6RRN2</accession>
<gene>
    <name evidence="1" type="ORF">RchiOBHm_Chr2g0117611</name>
</gene>
<dbReference type="EMBL" id="PDCK01000040">
    <property type="protein sequence ID" value="PRQ49051.1"/>
    <property type="molecule type" value="Genomic_DNA"/>
</dbReference>
<sequence>MEMKPLMLRVIPHLNPPQILAKLMRFGVEKKEKWREWKFGEVVWFLARREKMERMGLWRGGVVFAEKERWGWNLIIG</sequence>
<name>A0A2P6RRN2_ROSCH</name>
<protein>
    <submittedName>
        <fullName evidence="1">Uncharacterized protein</fullName>
    </submittedName>
</protein>
<evidence type="ECO:0000313" key="2">
    <source>
        <dbReference type="Proteomes" id="UP000238479"/>
    </source>
</evidence>
<reference evidence="1 2" key="1">
    <citation type="journal article" date="2018" name="Nat. Genet.">
        <title>The Rosa genome provides new insights in the design of modern roses.</title>
        <authorList>
            <person name="Bendahmane M."/>
        </authorList>
    </citation>
    <scope>NUCLEOTIDE SEQUENCE [LARGE SCALE GENOMIC DNA]</scope>
    <source>
        <strain evidence="2">cv. Old Blush</strain>
    </source>
</reference>
<keyword evidence="2" id="KW-1185">Reference proteome</keyword>
<dbReference type="Proteomes" id="UP000238479">
    <property type="component" value="Chromosome 2"/>
</dbReference>
<organism evidence="1 2">
    <name type="scientific">Rosa chinensis</name>
    <name type="common">China rose</name>
    <dbReference type="NCBI Taxonomy" id="74649"/>
    <lineage>
        <taxon>Eukaryota</taxon>
        <taxon>Viridiplantae</taxon>
        <taxon>Streptophyta</taxon>
        <taxon>Embryophyta</taxon>
        <taxon>Tracheophyta</taxon>
        <taxon>Spermatophyta</taxon>
        <taxon>Magnoliopsida</taxon>
        <taxon>eudicotyledons</taxon>
        <taxon>Gunneridae</taxon>
        <taxon>Pentapetalae</taxon>
        <taxon>rosids</taxon>
        <taxon>fabids</taxon>
        <taxon>Rosales</taxon>
        <taxon>Rosaceae</taxon>
        <taxon>Rosoideae</taxon>
        <taxon>Rosoideae incertae sedis</taxon>
        <taxon>Rosa</taxon>
    </lineage>
</organism>
<proteinExistence type="predicted"/>